<dbReference type="SUPFAM" id="SSF50370">
    <property type="entry name" value="Ricin B-like lectins"/>
    <property type="match status" value="1"/>
</dbReference>
<dbReference type="PANTHER" id="PTHR43301:SF3">
    <property type="entry name" value="ARABINAN ENDO-1,5-ALPHA-L-ARABINOSIDASE A-RELATED"/>
    <property type="match status" value="1"/>
</dbReference>
<evidence type="ECO:0000256" key="2">
    <source>
        <dbReference type="ARBA" id="ARBA00009865"/>
    </source>
</evidence>
<evidence type="ECO:0000256" key="4">
    <source>
        <dbReference type="ARBA" id="ARBA00023295"/>
    </source>
</evidence>
<dbReference type="STRING" id="29540.C481_01025"/>
<dbReference type="Gene3D" id="2.115.10.20">
    <property type="entry name" value="Glycosyl hydrolase domain, family 43"/>
    <property type="match status" value="1"/>
</dbReference>
<dbReference type="InterPro" id="IPR035992">
    <property type="entry name" value="Ricin_B-like_lectins"/>
</dbReference>
<dbReference type="Proteomes" id="UP000011554">
    <property type="component" value="Unassembled WGS sequence"/>
</dbReference>
<dbReference type="GO" id="GO:0004553">
    <property type="term" value="F:hydrolase activity, hydrolyzing O-glycosyl compounds"/>
    <property type="evidence" value="ECO:0007669"/>
    <property type="project" value="InterPro"/>
</dbReference>
<dbReference type="CDD" id="cd00161">
    <property type="entry name" value="beta-trefoil_Ricin-like"/>
    <property type="match status" value="1"/>
</dbReference>
<comment type="caution">
    <text evidence="6">The sequence shown here is derived from an EMBL/GenBank/DDBJ whole genome shotgun (WGS) entry which is preliminary data.</text>
</comment>
<evidence type="ECO:0000313" key="6">
    <source>
        <dbReference type="EMBL" id="ELZ06071.1"/>
    </source>
</evidence>
<dbReference type="InterPro" id="IPR023296">
    <property type="entry name" value="Glyco_hydro_beta-prop_sf"/>
</dbReference>
<accession>M0B599</accession>
<dbReference type="InterPro" id="IPR006710">
    <property type="entry name" value="Glyco_hydro_43"/>
</dbReference>
<dbReference type="InterPro" id="IPR050727">
    <property type="entry name" value="GH43_arabinanases"/>
</dbReference>
<dbReference type="PATRIC" id="fig|29540.5.peg.211"/>
<dbReference type="PANTHER" id="PTHR43301">
    <property type="entry name" value="ARABINAN ENDO-1,5-ALPHA-L-ARABINOSIDASE"/>
    <property type="match status" value="1"/>
</dbReference>
<dbReference type="GO" id="GO:0005975">
    <property type="term" value="P:carbohydrate metabolic process"/>
    <property type="evidence" value="ECO:0007669"/>
    <property type="project" value="InterPro"/>
</dbReference>
<dbReference type="PROSITE" id="PS50231">
    <property type="entry name" value="RICIN_B_LECTIN"/>
    <property type="match status" value="1"/>
</dbReference>
<protein>
    <submittedName>
        <fullName evidence="6">Glycoside hydrolase family 43</fullName>
    </submittedName>
</protein>
<dbReference type="AlphaFoldDB" id="M0B599"/>
<keyword evidence="4" id="KW-0326">Glycosidase</keyword>
<evidence type="ECO:0000313" key="7">
    <source>
        <dbReference type="Proteomes" id="UP000011554"/>
    </source>
</evidence>
<gene>
    <name evidence="6" type="ORF">C481_01025</name>
</gene>
<dbReference type="Gene3D" id="2.80.10.50">
    <property type="match status" value="2"/>
</dbReference>
<dbReference type="SUPFAM" id="SSF75005">
    <property type="entry name" value="Arabinanase/levansucrase/invertase"/>
    <property type="match status" value="1"/>
</dbReference>
<name>M0B599_NATA1</name>
<sequence>MYYAYASNMEKDGEDQEEMVPIVKSADLHDWTYVGEAFERYPDWRDDDASLWAPDINYYNGQYYLYYSYSTWGSSDNPGIGLATATTPEGPFTDQGPVFREDELSMTNAIDSDFFVVDGTPYMVWGSFYGIYGVELTPDGTDYVNGTTAHLAGDNREAAKIVEANGYYYLFYSTGYCCEGYDSTYEIEVGRSTNVLGPYTNQNGTDLRTLNDHNSGVAIVSGNSRFPGPGHNTAVRDDTDGLWLLYHAYDRREPEYVDGTWNRIMLADRIRWDNDGWPVLGCDGTPTAQHPRSRSGDECATTGPLAAGTYRVANVETGSLLEVADASTSDGANVRHHPDTGHPCQQWRVHDWGNEEYALENVNSDQLLEVAGADTTTGGNIQQWPSNGHPTQRWFFVENGDDTYRLENVNSGLVADTASGSNDDGANVLQRPWTGADSQRWTVSGVNSDARR</sequence>
<evidence type="ECO:0000259" key="5">
    <source>
        <dbReference type="SMART" id="SM00458"/>
    </source>
</evidence>
<dbReference type="eggNOG" id="arCOG09138">
    <property type="taxonomic scope" value="Archaea"/>
</dbReference>
<evidence type="ECO:0000256" key="1">
    <source>
        <dbReference type="ARBA" id="ARBA00004834"/>
    </source>
</evidence>
<comment type="pathway">
    <text evidence="1">Glycan metabolism; L-arabinan degradation.</text>
</comment>
<dbReference type="Pfam" id="PF14200">
    <property type="entry name" value="RicinB_lectin_2"/>
    <property type="match status" value="1"/>
</dbReference>
<dbReference type="Pfam" id="PF04616">
    <property type="entry name" value="Glyco_hydro_43"/>
    <property type="match status" value="1"/>
</dbReference>
<dbReference type="InterPro" id="IPR000772">
    <property type="entry name" value="Ricin_B_lectin"/>
</dbReference>
<reference evidence="6 7" key="1">
    <citation type="journal article" date="2014" name="PLoS Genet.">
        <title>Phylogenetically driven sequencing of extremely halophilic archaea reveals strategies for static and dynamic osmo-response.</title>
        <authorList>
            <person name="Becker E.A."/>
            <person name="Seitzer P.M."/>
            <person name="Tritt A."/>
            <person name="Larsen D."/>
            <person name="Krusor M."/>
            <person name="Yao A.I."/>
            <person name="Wu D."/>
            <person name="Madern D."/>
            <person name="Eisen J.A."/>
            <person name="Darling A.E."/>
            <person name="Facciotti M.T."/>
        </authorList>
    </citation>
    <scope>NUCLEOTIDE SEQUENCE [LARGE SCALE GENOMIC DNA]</scope>
    <source>
        <strain evidence="6 7">DSM 12278</strain>
    </source>
</reference>
<dbReference type="CDD" id="cd18616">
    <property type="entry name" value="GH43_ABN-like"/>
    <property type="match status" value="1"/>
</dbReference>
<keyword evidence="7" id="KW-1185">Reference proteome</keyword>
<evidence type="ECO:0000256" key="3">
    <source>
        <dbReference type="ARBA" id="ARBA00022801"/>
    </source>
</evidence>
<keyword evidence="3 6" id="KW-0378">Hydrolase</keyword>
<organism evidence="6 7">
    <name type="scientific">Natrialba asiatica (strain ATCC 700177 / DSM 12278 / JCM 9576 / FERM P-10747 / NBRC 102637 / 172P1)</name>
    <dbReference type="NCBI Taxonomy" id="29540"/>
    <lineage>
        <taxon>Archaea</taxon>
        <taxon>Methanobacteriati</taxon>
        <taxon>Methanobacteriota</taxon>
        <taxon>Stenosarchaea group</taxon>
        <taxon>Halobacteria</taxon>
        <taxon>Halobacteriales</taxon>
        <taxon>Natrialbaceae</taxon>
        <taxon>Natrialba</taxon>
    </lineage>
</organism>
<dbReference type="SMART" id="SM00458">
    <property type="entry name" value="RICIN"/>
    <property type="match status" value="1"/>
</dbReference>
<comment type="similarity">
    <text evidence="2">Belongs to the glycosyl hydrolase 43 family.</text>
</comment>
<dbReference type="EMBL" id="AOIO01000003">
    <property type="protein sequence ID" value="ELZ06071.1"/>
    <property type="molecule type" value="Genomic_DNA"/>
</dbReference>
<proteinExistence type="inferred from homology"/>
<feature type="domain" description="Ricin B lectin" evidence="5">
    <location>
        <begin position="307"/>
        <end position="444"/>
    </location>
</feature>